<dbReference type="Gene3D" id="3.40.50.720">
    <property type="entry name" value="NAD(P)-binding Rossmann-like Domain"/>
    <property type="match status" value="1"/>
</dbReference>
<gene>
    <name evidence="3" type="ORF">CLV97_11457</name>
</gene>
<dbReference type="InterPro" id="IPR036291">
    <property type="entry name" value="NAD(P)-bd_dom_sf"/>
</dbReference>
<accession>A0A2T0LE66</accession>
<dbReference type="PANTHER" id="PTHR42760">
    <property type="entry name" value="SHORT-CHAIN DEHYDROGENASES/REDUCTASES FAMILY MEMBER"/>
    <property type="match status" value="1"/>
</dbReference>
<organism evidence="3 4">
    <name type="scientific">Planifilum fimeticola</name>
    <dbReference type="NCBI Taxonomy" id="201975"/>
    <lineage>
        <taxon>Bacteria</taxon>
        <taxon>Bacillati</taxon>
        <taxon>Bacillota</taxon>
        <taxon>Bacilli</taxon>
        <taxon>Bacillales</taxon>
        <taxon>Thermoactinomycetaceae</taxon>
        <taxon>Planifilum</taxon>
    </lineage>
</organism>
<keyword evidence="2" id="KW-0560">Oxidoreductase</keyword>
<name>A0A2T0LE66_9BACL</name>
<dbReference type="PRINTS" id="PR00080">
    <property type="entry name" value="SDRFAMILY"/>
</dbReference>
<dbReference type="GO" id="GO:0030497">
    <property type="term" value="P:fatty acid elongation"/>
    <property type="evidence" value="ECO:0007669"/>
    <property type="project" value="TreeGrafter"/>
</dbReference>
<dbReference type="SUPFAM" id="SSF51735">
    <property type="entry name" value="NAD(P)-binding Rossmann-fold domains"/>
    <property type="match status" value="1"/>
</dbReference>
<dbReference type="EMBL" id="PVNE01000014">
    <property type="protein sequence ID" value="PRX40369.1"/>
    <property type="molecule type" value="Genomic_DNA"/>
</dbReference>
<comment type="similarity">
    <text evidence="1">Belongs to the short-chain dehydrogenases/reductases (SDR) family.</text>
</comment>
<sequence>MEGSVAWVTGGIRGLGAQVVKVLAESGFHVAVNYRSSRKAAERLAGEVRALGREILVLQGDVGRLEDVRRMAKEIRERWDRVDVLVCTAGPFLFRRIPAVELTDRQWREMIDGNLSGVFYCVREVIPLMRRRRFGRIITFGFPEAEHAPPWAGFSAYAAAKAGLVSFTRTLAEEEAPHGITVNMISPGDIRDPYKEAPIGAARGKRDDRNPVGRPGTGGDIARVVRFLVDPDADFITGAVIPVTGGFDNRNFRLPGGD</sequence>
<reference evidence="3 4" key="1">
    <citation type="submission" date="2018-03" db="EMBL/GenBank/DDBJ databases">
        <title>Genomic Encyclopedia of Archaeal and Bacterial Type Strains, Phase II (KMG-II): from individual species to whole genera.</title>
        <authorList>
            <person name="Goeker M."/>
        </authorList>
    </citation>
    <scope>NUCLEOTIDE SEQUENCE [LARGE SCALE GENOMIC DNA]</scope>
    <source>
        <strain evidence="3 4">DSM 44946</strain>
    </source>
</reference>
<evidence type="ECO:0000313" key="3">
    <source>
        <dbReference type="EMBL" id="PRX40369.1"/>
    </source>
</evidence>
<dbReference type="CDD" id="cd05233">
    <property type="entry name" value="SDR_c"/>
    <property type="match status" value="1"/>
</dbReference>
<dbReference type="PRINTS" id="PR00081">
    <property type="entry name" value="GDHRDH"/>
</dbReference>
<evidence type="ECO:0000256" key="1">
    <source>
        <dbReference type="ARBA" id="ARBA00006484"/>
    </source>
</evidence>
<evidence type="ECO:0000313" key="4">
    <source>
        <dbReference type="Proteomes" id="UP000237797"/>
    </source>
</evidence>
<dbReference type="FunFam" id="3.40.50.720:FF:000173">
    <property type="entry name" value="3-oxoacyl-[acyl-carrier protein] reductase"/>
    <property type="match status" value="1"/>
</dbReference>
<protein>
    <submittedName>
        <fullName evidence="3">3-oxoacyl-[acyl-carrier protein] reductase</fullName>
    </submittedName>
</protein>
<dbReference type="Proteomes" id="UP000237797">
    <property type="component" value="Unassembled WGS sequence"/>
</dbReference>
<keyword evidence="4" id="KW-1185">Reference proteome</keyword>
<dbReference type="PANTHER" id="PTHR42760:SF36">
    <property type="entry name" value="OXIDOREDUCTASE YTKK-RELATED"/>
    <property type="match status" value="1"/>
</dbReference>
<comment type="caution">
    <text evidence="3">The sequence shown here is derived from an EMBL/GenBank/DDBJ whole genome shotgun (WGS) entry which is preliminary data.</text>
</comment>
<dbReference type="InterPro" id="IPR002347">
    <property type="entry name" value="SDR_fam"/>
</dbReference>
<dbReference type="AlphaFoldDB" id="A0A2T0LE66"/>
<evidence type="ECO:0000256" key="2">
    <source>
        <dbReference type="ARBA" id="ARBA00023002"/>
    </source>
</evidence>
<proteinExistence type="inferred from homology"/>
<dbReference type="OrthoDB" id="9803333at2"/>
<dbReference type="RefSeq" id="WP_106345373.1">
    <property type="nucleotide sequence ID" value="NZ_PVNE01000014.1"/>
</dbReference>
<dbReference type="Pfam" id="PF13561">
    <property type="entry name" value="adh_short_C2"/>
    <property type="match status" value="1"/>
</dbReference>
<dbReference type="GO" id="GO:0016616">
    <property type="term" value="F:oxidoreductase activity, acting on the CH-OH group of donors, NAD or NADP as acceptor"/>
    <property type="evidence" value="ECO:0007669"/>
    <property type="project" value="TreeGrafter"/>
</dbReference>